<dbReference type="RefSeq" id="WP_190880626.1">
    <property type="nucleotide sequence ID" value="NZ_CP159837.1"/>
</dbReference>
<reference evidence="1" key="1">
    <citation type="submission" date="2024-07" db="EMBL/GenBank/DDBJ databases">
        <authorList>
            <person name="Kim Y.J."/>
            <person name="Jeong J.Y."/>
        </authorList>
    </citation>
    <scope>NUCLEOTIDE SEQUENCE</scope>
    <source>
        <strain evidence="1">GIHE-MW2</strain>
    </source>
</reference>
<dbReference type="AlphaFoldDB" id="A0AAU8J6P8"/>
<evidence type="ECO:0000313" key="1">
    <source>
        <dbReference type="EMBL" id="XCM34803.1"/>
    </source>
</evidence>
<proteinExistence type="predicted"/>
<accession>A0AAU8J6P8</accession>
<gene>
    <name evidence="1" type="ORF">ABWT76_003440</name>
</gene>
<name>A0AAU8J6P8_9CYAN</name>
<dbReference type="EMBL" id="CP159837">
    <property type="protein sequence ID" value="XCM34803.1"/>
    <property type="molecule type" value="Genomic_DNA"/>
</dbReference>
<evidence type="ECO:0008006" key="2">
    <source>
        <dbReference type="Google" id="ProtNLM"/>
    </source>
</evidence>
<protein>
    <recommendedName>
        <fullName evidence="2">ATPase</fullName>
    </recommendedName>
</protein>
<organism evidence="1">
    <name type="scientific">Planktothricoides raciborskii GIHE-MW2</name>
    <dbReference type="NCBI Taxonomy" id="2792601"/>
    <lineage>
        <taxon>Bacteria</taxon>
        <taxon>Bacillati</taxon>
        <taxon>Cyanobacteriota</taxon>
        <taxon>Cyanophyceae</taxon>
        <taxon>Oscillatoriophycideae</taxon>
        <taxon>Oscillatoriales</taxon>
        <taxon>Oscillatoriaceae</taxon>
        <taxon>Planktothricoides</taxon>
    </lineage>
</organism>
<sequence length="115" mass="13142">MTARTINNLFAGRVAEYLIYQSELSILGDELSFIFQQQYERLSEIEKKVLNALTVQAAPANFPQLLKSYQGLPTDVFSAIQSLVRRGLIAQKIHNQETVFQVIPAFQQYVKNLQH</sequence>